<gene>
    <name evidence="7" type="ORF">EMWEY_00030290</name>
</gene>
<dbReference type="GO" id="GO:0030687">
    <property type="term" value="C:preribosome, large subunit precursor"/>
    <property type="evidence" value="ECO:0007669"/>
    <property type="project" value="TreeGrafter"/>
</dbReference>
<accession>U6MD71</accession>
<feature type="region of interest" description="Disordered" evidence="6">
    <location>
        <begin position="69"/>
        <end position="111"/>
    </location>
</feature>
<dbReference type="AlphaFoldDB" id="U6MD71"/>
<dbReference type="InterPro" id="IPR008610">
    <property type="entry name" value="Ebp2"/>
</dbReference>
<dbReference type="PANTHER" id="PTHR13028:SF0">
    <property type="entry name" value="RRNA-PROCESSING PROTEIN EBP2-RELATED"/>
    <property type="match status" value="1"/>
</dbReference>
<sequence length="1175" mass="128473">MPPKGPSRGGPPGLEARSSSKAAGAPGAPSEAPGLPELDDAALDRLQQQILEDDEFADDMRALLLARFRAKHRKGRGPPGSQGFEEGWDASSEDNCESSGEDEGREPDPEDVRRLQELGYTLQPNERLLTRGKGRLARADKGNAARKSSKHATAEATNMETEEDLPLCDQQELVQHLVFVALGTGLLQKLEELKYDPPPGMRRVPFVETLAIVAEPVTADGEGETGETKETKAPIDAADDLKREAFLFCFCVVSCMPVFDYPPFFFADLPFCVCLCLISRVQQVQKTVPIALARLRAVGLQFTRPGDFLAEMLKSDQQMGKIRARIEEEQQRQQQFADKLNRNFNKKFNKLSGHRIVREQEEARQRNLQLKAIEGWKTDRAKARREGKTNKEAEEDFDDWLLGQQQNKEALTPNHQRNFKQKQASGRSMGAPVGSGLVVFSSPVGIHWCHEAGDFNIPEFCFGVYCHPCVKLAQELLSLADSIRCCFPTLGNLLQRVELLLSPRVLLELCIVTLGRGNPKDIAPMRPPGRRQETTTERFVSPYELIEEEQASLKEAKKAKDTRESPGVPPALHRETLNKSPHHWWRLHLQGRSLITAEEKEDAKTGTAASPTTENEQGLNTGSLAGNPYGSATAAALEQRGDTPTTLRRPTNPVHKVAVNKVERREDRKWGQQGDTNSDRQGDKQGTRQKPPQEQRGPSVSPRDLPQQQDHQHQPQRQRQSKVLEDAQQQHHHQKCLVGRLSSVPLSLGCRLGALQKALEGPPPLKVEATKQSSTVRTSASGSVHHSDPPQRPPTISPGSSTSARGSSKMVLSLLAVGGALSITLSCVAAVGALSTAVRIAEAPIVFLEKKPETPQAFKFQGMAPERPFLRPLEGSSGVPFKVPASEEWMEDKAMHAGPLGELAEGQQQRQQLPRSSSTHALHGGRGSSLEPGLERHEAFIVSSAGSRAVDIGRLRDVPLQELGLSSALLLRPRTDEEHLFRVKDAARNLQTGETLLYLSRGQILLLKQEIGLLLSPEGFVLAAWELPQPFTEGHSRALSLQQLQHRYETEATAAASASSFVSSGSSGDSLKETAEVLGQAEGMMSPSFPNTHRPTPPPPSSPLEFALLDLGEPLLSGFPEESPTKPVHKGQPAVLGPPQATERSGPSQGTGATPFFVAGGPPVMRPEGFQNAES</sequence>
<feature type="compositionally biased region" description="Acidic residues" evidence="6">
    <location>
        <begin position="86"/>
        <end position="105"/>
    </location>
</feature>
<dbReference type="GO" id="GO:0005730">
    <property type="term" value="C:nucleolus"/>
    <property type="evidence" value="ECO:0007669"/>
    <property type="project" value="UniProtKB-SubCell"/>
</dbReference>
<keyword evidence="5" id="KW-0539">Nucleus</keyword>
<comment type="similarity">
    <text evidence="2">Belongs to the EBP2 family.</text>
</comment>
<comment type="subcellular location">
    <subcellularLocation>
        <location evidence="1">Nucleus</location>
        <location evidence="1">Nucleolus</location>
    </subcellularLocation>
</comment>
<evidence type="ECO:0000313" key="7">
    <source>
        <dbReference type="EMBL" id="CDJ60414.1"/>
    </source>
</evidence>
<feature type="region of interest" description="Disordered" evidence="6">
    <location>
        <begin position="553"/>
        <end position="579"/>
    </location>
</feature>
<feature type="compositionally biased region" description="Basic and acidic residues" evidence="6">
    <location>
        <begin position="553"/>
        <end position="564"/>
    </location>
</feature>
<feature type="compositionally biased region" description="Basic and acidic residues" evidence="6">
    <location>
        <begin position="379"/>
        <end position="392"/>
    </location>
</feature>
<protein>
    <submittedName>
        <fullName evidence="7">Uncharacterized protein</fullName>
    </submittedName>
</protein>
<dbReference type="RefSeq" id="XP_013337064.1">
    <property type="nucleotide sequence ID" value="XM_013481610.1"/>
</dbReference>
<reference evidence="7" key="1">
    <citation type="submission" date="2013-10" db="EMBL/GenBank/DDBJ databases">
        <title>Genomic analysis of the causative agents of coccidiosis in chickens.</title>
        <authorList>
            <person name="Reid A.J."/>
            <person name="Blake D."/>
            <person name="Billington K."/>
            <person name="Browne H."/>
            <person name="Dunn M."/>
            <person name="Hung S."/>
            <person name="Kawahara F."/>
            <person name="Miranda-Saavedra D."/>
            <person name="Mourier T."/>
            <person name="Nagra H."/>
            <person name="Otto T.D."/>
            <person name="Rawlings N."/>
            <person name="Sanchez A."/>
            <person name="Sanders M."/>
            <person name="Subramaniam C."/>
            <person name="Tay Y."/>
            <person name="Dear P."/>
            <person name="Doerig C."/>
            <person name="Gruber A."/>
            <person name="Parkinson J."/>
            <person name="Shirley M."/>
            <person name="Wan K.L."/>
            <person name="Berriman M."/>
            <person name="Tomley F."/>
            <person name="Pain A."/>
        </authorList>
    </citation>
    <scope>NUCLEOTIDE SEQUENCE [LARGE SCALE GENOMIC DNA]</scope>
    <source>
        <strain evidence="7">Weybridge</strain>
    </source>
</reference>
<dbReference type="Proteomes" id="UP000030763">
    <property type="component" value="Unassembled WGS sequence"/>
</dbReference>
<proteinExistence type="inferred from homology"/>
<feature type="compositionally biased region" description="Polar residues" evidence="6">
    <location>
        <begin position="1142"/>
        <end position="1152"/>
    </location>
</feature>
<keyword evidence="3" id="KW-0690">Ribosome biogenesis</keyword>
<evidence type="ECO:0000256" key="6">
    <source>
        <dbReference type="SAM" id="MobiDB-lite"/>
    </source>
</evidence>
<feature type="region of interest" description="Disordered" evidence="6">
    <location>
        <begin position="763"/>
        <end position="804"/>
    </location>
</feature>
<dbReference type="GeneID" id="25337015"/>
<evidence type="ECO:0000256" key="3">
    <source>
        <dbReference type="ARBA" id="ARBA00022517"/>
    </source>
</evidence>
<evidence type="ECO:0000256" key="1">
    <source>
        <dbReference type="ARBA" id="ARBA00004604"/>
    </source>
</evidence>
<feature type="region of interest" description="Disordered" evidence="6">
    <location>
        <begin position="379"/>
        <end position="398"/>
    </location>
</feature>
<feature type="compositionally biased region" description="Polar residues" evidence="6">
    <location>
        <begin position="688"/>
        <end position="698"/>
    </location>
</feature>
<feature type="compositionally biased region" description="Basic and acidic residues" evidence="6">
    <location>
        <begin position="661"/>
        <end position="670"/>
    </location>
</feature>
<feature type="region of interest" description="Disordered" evidence="6">
    <location>
        <begin position="522"/>
        <end position="541"/>
    </location>
</feature>
<organism evidence="7 8">
    <name type="scientific">Eimeria maxima</name>
    <name type="common">Coccidian parasite</name>
    <dbReference type="NCBI Taxonomy" id="5804"/>
    <lineage>
        <taxon>Eukaryota</taxon>
        <taxon>Sar</taxon>
        <taxon>Alveolata</taxon>
        <taxon>Apicomplexa</taxon>
        <taxon>Conoidasida</taxon>
        <taxon>Coccidia</taxon>
        <taxon>Eucoccidiorida</taxon>
        <taxon>Eimeriorina</taxon>
        <taxon>Eimeriidae</taxon>
        <taxon>Eimeria</taxon>
    </lineage>
</organism>
<feature type="region of interest" description="Disordered" evidence="6">
    <location>
        <begin position="1"/>
        <end position="43"/>
    </location>
</feature>
<feature type="compositionally biased region" description="Low complexity" evidence="6">
    <location>
        <begin position="16"/>
        <end position="36"/>
    </location>
</feature>
<feature type="compositionally biased region" description="Basic and acidic residues" evidence="6">
    <location>
        <begin position="677"/>
        <end position="686"/>
    </location>
</feature>
<evidence type="ECO:0000256" key="4">
    <source>
        <dbReference type="ARBA" id="ARBA00023054"/>
    </source>
</evidence>
<reference evidence="7" key="2">
    <citation type="submission" date="2013-10" db="EMBL/GenBank/DDBJ databases">
        <authorList>
            <person name="Aslett M."/>
        </authorList>
    </citation>
    <scope>NUCLEOTIDE SEQUENCE [LARGE SCALE GENOMIC DNA]</scope>
    <source>
        <strain evidence="7">Weybridge</strain>
    </source>
</reference>
<feature type="compositionally biased region" description="Polar residues" evidence="6">
    <location>
        <begin position="607"/>
        <end position="624"/>
    </location>
</feature>
<feature type="region of interest" description="Disordered" evidence="6">
    <location>
        <begin position="598"/>
        <end position="731"/>
    </location>
</feature>
<dbReference type="GO" id="GO:0042273">
    <property type="term" value="P:ribosomal large subunit biogenesis"/>
    <property type="evidence" value="ECO:0007669"/>
    <property type="project" value="TreeGrafter"/>
</dbReference>
<dbReference type="GO" id="GO:0006364">
    <property type="term" value="P:rRNA processing"/>
    <property type="evidence" value="ECO:0007669"/>
    <property type="project" value="TreeGrafter"/>
</dbReference>
<feature type="compositionally biased region" description="Polar residues" evidence="6">
    <location>
        <begin position="770"/>
        <end position="784"/>
    </location>
</feature>
<keyword evidence="8" id="KW-1185">Reference proteome</keyword>
<dbReference type="Pfam" id="PF05890">
    <property type="entry name" value="Ebp2"/>
    <property type="match status" value="1"/>
</dbReference>
<dbReference type="PANTHER" id="PTHR13028">
    <property type="entry name" value="RRNA PROCESSING PROTEIN EBNA1-BINDING PROTEIN-RELATED"/>
    <property type="match status" value="1"/>
</dbReference>
<dbReference type="OrthoDB" id="348234at2759"/>
<dbReference type="EMBL" id="HG721847">
    <property type="protein sequence ID" value="CDJ60414.1"/>
    <property type="molecule type" value="Genomic_DNA"/>
</dbReference>
<feature type="region of interest" description="Disordered" evidence="6">
    <location>
        <begin position="904"/>
        <end position="931"/>
    </location>
</feature>
<evidence type="ECO:0000313" key="8">
    <source>
        <dbReference type="Proteomes" id="UP000030763"/>
    </source>
</evidence>
<name>U6MD71_EIMMA</name>
<dbReference type="VEuPathDB" id="ToxoDB:EMWEY_00030290"/>
<feature type="region of interest" description="Disordered" evidence="6">
    <location>
        <begin position="137"/>
        <end position="162"/>
    </location>
</feature>
<evidence type="ECO:0000256" key="2">
    <source>
        <dbReference type="ARBA" id="ARBA00007336"/>
    </source>
</evidence>
<feature type="region of interest" description="Disordered" evidence="6">
    <location>
        <begin position="1115"/>
        <end position="1175"/>
    </location>
</feature>
<keyword evidence="4" id="KW-0175">Coiled coil</keyword>
<evidence type="ECO:0000256" key="5">
    <source>
        <dbReference type="ARBA" id="ARBA00023242"/>
    </source>
</evidence>
<dbReference type="GO" id="GO:0034399">
    <property type="term" value="C:nuclear periphery"/>
    <property type="evidence" value="ECO:0007669"/>
    <property type="project" value="TreeGrafter"/>
</dbReference>